<evidence type="ECO:0000313" key="1">
    <source>
        <dbReference type="EMBL" id="GAG85152.1"/>
    </source>
</evidence>
<protein>
    <submittedName>
        <fullName evidence="1">Uncharacterized protein</fullName>
    </submittedName>
</protein>
<dbReference type="EMBL" id="BART01012770">
    <property type="protein sequence ID" value="GAG85152.1"/>
    <property type="molecule type" value="Genomic_DNA"/>
</dbReference>
<feature type="non-terminal residue" evidence="1">
    <location>
        <position position="263"/>
    </location>
</feature>
<comment type="caution">
    <text evidence="1">The sequence shown here is derived from an EMBL/GenBank/DDBJ whole genome shotgun (WGS) entry which is preliminary data.</text>
</comment>
<accession>X1BVI2</accession>
<reference evidence="1" key="1">
    <citation type="journal article" date="2014" name="Front. Microbiol.">
        <title>High frequency of phylogenetically diverse reductive dehalogenase-homologous genes in deep subseafloor sedimentary metagenomes.</title>
        <authorList>
            <person name="Kawai M."/>
            <person name="Futagami T."/>
            <person name="Toyoda A."/>
            <person name="Takaki Y."/>
            <person name="Nishi S."/>
            <person name="Hori S."/>
            <person name="Arai W."/>
            <person name="Tsubouchi T."/>
            <person name="Morono Y."/>
            <person name="Uchiyama I."/>
            <person name="Ito T."/>
            <person name="Fujiyama A."/>
            <person name="Inagaki F."/>
            <person name="Takami H."/>
        </authorList>
    </citation>
    <scope>NUCLEOTIDE SEQUENCE</scope>
    <source>
        <strain evidence="1">Expedition CK06-06</strain>
    </source>
</reference>
<gene>
    <name evidence="1" type="ORF">S01H4_26471</name>
</gene>
<organism evidence="1">
    <name type="scientific">marine sediment metagenome</name>
    <dbReference type="NCBI Taxonomy" id="412755"/>
    <lineage>
        <taxon>unclassified sequences</taxon>
        <taxon>metagenomes</taxon>
        <taxon>ecological metagenomes</taxon>
    </lineage>
</organism>
<dbReference type="InterPro" id="IPR027417">
    <property type="entry name" value="P-loop_NTPase"/>
</dbReference>
<name>X1BVI2_9ZZZZ</name>
<proteinExistence type="predicted"/>
<dbReference type="SUPFAM" id="SSF52540">
    <property type="entry name" value="P-loop containing nucleoside triphosphate hydrolases"/>
    <property type="match status" value="1"/>
</dbReference>
<sequence length="263" mass="30575">INTFLLVEFKGEYNKLAGLIHEIQVFKPGLDFTINIFDPQNEDTDIYAEKLVNMLISCQVFSFQEEYSAQMEKVLIEIIKNVCSDPSRRNWEGFNYYSKKIQNRMHKNIPYINQTIVSIHNRLRRLKSGPLKPIFETQPKMTLQDVIKKKIIIDLSNIIRLGGTKEDAVFFANILFNSIWIQNLKHGESQEIRHFTIIEDSQFFISQKSVRSQVRTNYLEDFALLLRGTGECLININTRPNISEDIMANAGVIISFQLSYDQT</sequence>
<dbReference type="AlphaFoldDB" id="X1BVI2"/>
<feature type="non-terminal residue" evidence="1">
    <location>
        <position position="1"/>
    </location>
</feature>